<dbReference type="AlphaFoldDB" id="B9SGF1"/>
<dbReference type="Proteomes" id="UP000008311">
    <property type="component" value="Unassembled WGS sequence"/>
</dbReference>
<sequence>MNKESSSSSSDSIEKKLDSLLSGQKKLQGDFSGLRLYIDLKFIDVFDCLSALKKKLGIDEKMDDDHKDNSVGDGLFGSVKDDSCDDEEEEKEYVVKFVYKLEKQYDASKEFNVDTKENVIEEENINVFGCKDDVFKKKDDDGDDGNDDTNHGTGDLGDKLVENIGANKDDMKCKVSFGSSFDDINPEVLKETLANAMKAIKDVDSVNISGTINLNIGVDIPFFL</sequence>
<proteinExistence type="predicted"/>
<reference evidence="2" key="1">
    <citation type="journal article" date="2010" name="Nat. Biotechnol.">
        <title>Draft genome sequence of the oilseed species Ricinus communis.</title>
        <authorList>
            <person name="Chan A.P."/>
            <person name="Crabtree J."/>
            <person name="Zhao Q."/>
            <person name="Lorenzi H."/>
            <person name="Orvis J."/>
            <person name="Puiu D."/>
            <person name="Melake-Berhan A."/>
            <person name="Jones K.M."/>
            <person name="Redman J."/>
            <person name="Chen G."/>
            <person name="Cahoon E.B."/>
            <person name="Gedil M."/>
            <person name="Stanke M."/>
            <person name="Haas B.J."/>
            <person name="Wortman J.R."/>
            <person name="Fraser-Liggett C.M."/>
            <person name="Ravel J."/>
            <person name="Rabinowicz P.D."/>
        </authorList>
    </citation>
    <scope>NUCLEOTIDE SEQUENCE [LARGE SCALE GENOMIC DNA]</scope>
    <source>
        <strain evidence="2">cv. Hale</strain>
    </source>
</reference>
<protein>
    <submittedName>
        <fullName evidence="1">Uncharacterized protein</fullName>
    </submittedName>
</protein>
<organism evidence="1 2">
    <name type="scientific">Ricinus communis</name>
    <name type="common">Castor bean</name>
    <dbReference type="NCBI Taxonomy" id="3988"/>
    <lineage>
        <taxon>Eukaryota</taxon>
        <taxon>Viridiplantae</taxon>
        <taxon>Streptophyta</taxon>
        <taxon>Embryophyta</taxon>
        <taxon>Tracheophyta</taxon>
        <taxon>Spermatophyta</taxon>
        <taxon>Magnoliopsida</taxon>
        <taxon>eudicotyledons</taxon>
        <taxon>Gunneridae</taxon>
        <taxon>Pentapetalae</taxon>
        <taxon>rosids</taxon>
        <taxon>fabids</taxon>
        <taxon>Malpighiales</taxon>
        <taxon>Euphorbiaceae</taxon>
        <taxon>Acalyphoideae</taxon>
        <taxon>Acalypheae</taxon>
        <taxon>Ricinus</taxon>
    </lineage>
</organism>
<dbReference type="InParanoid" id="B9SGF1"/>
<evidence type="ECO:0000313" key="1">
    <source>
        <dbReference type="EMBL" id="EEF37317.1"/>
    </source>
</evidence>
<gene>
    <name evidence="1" type="ORF">RCOM_0744900</name>
</gene>
<accession>B9SGF1</accession>
<name>B9SGF1_RICCO</name>
<keyword evidence="2" id="KW-1185">Reference proteome</keyword>
<evidence type="ECO:0000313" key="2">
    <source>
        <dbReference type="Proteomes" id="UP000008311"/>
    </source>
</evidence>
<dbReference type="EMBL" id="EQ973952">
    <property type="protein sequence ID" value="EEF37317.1"/>
    <property type="molecule type" value="Genomic_DNA"/>
</dbReference>